<sequence>MPPDAAHSAPRNILGRALRSLQDTNVNNSRRFCSFTFSLLLALALAACSTPPSTQKPICSSTQATPWSLLGEIRWPHDTLFTGTPVGGLSSLDYDPASGLYYLVSDDRSTRAPARFYTARIRYDETGLHEVNLQGMTPLLSPAQRPYASSRTPEAGIATPDAEAMRVLPGGKTLLWSSEGDFARGFGPQLTEASTDGRRLRNWPLPPGLEISQPVSAKQGPRNNFTLEGMSLSEDGKTLWLSMEAPLKQDGPLPAPGKAGGPVRITAYDTATQQPVRQLAYVPDALPDKLWVRRGAINGISEILADGPDHLLVLERSFSAPLNFGARLYRVSTRADTGTDTLNLPQLTPDNHQPLSKQLVLDLADVGLRSVDNIEGMSWGPPLPDGRRVLLLVSDNNFNPAEVTQFIALRQERGHCGAGL</sequence>
<evidence type="ECO:0000313" key="3">
    <source>
        <dbReference type="Proteomes" id="UP000261948"/>
    </source>
</evidence>
<evidence type="ECO:0000259" key="1">
    <source>
        <dbReference type="Pfam" id="PF13449"/>
    </source>
</evidence>
<dbReference type="InterPro" id="IPR027372">
    <property type="entry name" value="Phytase-like_dom"/>
</dbReference>
<evidence type="ECO:0000313" key="2">
    <source>
        <dbReference type="EMBL" id="RGE45827.1"/>
    </source>
</evidence>
<comment type="caution">
    <text evidence="2">The sequence shown here is derived from an EMBL/GenBank/DDBJ whole genome shotgun (WGS) entry which is preliminary data.</text>
</comment>
<name>A0A373FPJ4_COMTE</name>
<dbReference type="PANTHER" id="PTHR37957">
    <property type="entry name" value="BLR7070 PROTEIN"/>
    <property type="match status" value="1"/>
</dbReference>
<dbReference type="OrthoDB" id="9798539at2"/>
<dbReference type="SUPFAM" id="SSF75011">
    <property type="entry name" value="3-carboxy-cis,cis-mucoante lactonizing enzyme"/>
    <property type="match status" value="1"/>
</dbReference>
<dbReference type="AlphaFoldDB" id="A0A373FPJ4"/>
<accession>A0A373FPJ4</accession>
<proteinExistence type="predicted"/>
<gene>
    <name evidence="2" type="ORF">DZC30_07005</name>
</gene>
<keyword evidence="3" id="KW-1185">Reference proteome</keyword>
<dbReference type="Proteomes" id="UP000261948">
    <property type="component" value="Unassembled WGS sequence"/>
</dbReference>
<reference evidence="2 3" key="1">
    <citation type="submission" date="2018-08" db="EMBL/GenBank/DDBJ databases">
        <title>Comamonas testosteroni strain SWCO2.</title>
        <authorList>
            <person name="Jiang N."/>
            <person name="Zhang X.Z."/>
        </authorList>
    </citation>
    <scope>NUCLEOTIDE SEQUENCE [LARGE SCALE GENOMIC DNA]</scope>
    <source>
        <strain evidence="2 3">SWCO2</strain>
    </source>
</reference>
<dbReference type="Pfam" id="PF13449">
    <property type="entry name" value="Phytase-like"/>
    <property type="match status" value="1"/>
</dbReference>
<protein>
    <submittedName>
        <fullName evidence="2">Esterase-like activity of phytase family protein</fullName>
    </submittedName>
</protein>
<dbReference type="PANTHER" id="PTHR37957:SF1">
    <property type="entry name" value="PHYTASE-LIKE DOMAIN-CONTAINING PROTEIN"/>
    <property type="match status" value="1"/>
</dbReference>
<feature type="domain" description="Phytase-like" evidence="1">
    <location>
        <begin position="84"/>
        <end position="398"/>
    </location>
</feature>
<dbReference type="EMBL" id="QURR01000007">
    <property type="protein sequence ID" value="RGE45827.1"/>
    <property type="molecule type" value="Genomic_DNA"/>
</dbReference>
<organism evidence="2 3">
    <name type="scientific">Comamonas testosteroni</name>
    <name type="common">Pseudomonas testosteroni</name>
    <dbReference type="NCBI Taxonomy" id="285"/>
    <lineage>
        <taxon>Bacteria</taxon>
        <taxon>Pseudomonadati</taxon>
        <taxon>Pseudomonadota</taxon>
        <taxon>Betaproteobacteria</taxon>
        <taxon>Burkholderiales</taxon>
        <taxon>Comamonadaceae</taxon>
        <taxon>Comamonas</taxon>
    </lineage>
</organism>